<dbReference type="SUPFAM" id="SSF51306">
    <property type="entry name" value="LexA/Signal peptidase"/>
    <property type="match status" value="1"/>
</dbReference>
<evidence type="ECO:0000256" key="2">
    <source>
        <dbReference type="ARBA" id="ARBA00023125"/>
    </source>
</evidence>
<evidence type="ECO:0000256" key="1">
    <source>
        <dbReference type="ARBA" id="ARBA00023015"/>
    </source>
</evidence>
<evidence type="ECO:0000259" key="4">
    <source>
        <dbReference type="PROSITE" id="PS50943"/>
    </source>
</evidence>
<name>D4JEI4_9FIRM</name>
<keyword evidence="3" id="KW-0804">Transcription</keyword>
<dbReference type="Proteomes" id="UP000008801">
    <property type="component" value="Chromosome"/>
</dbReference>
<organism evidence="5 6">
    <name type="scientific">Faecalitalea cylindroides T2-87</name>
    <dbReference type="NCBI Taxonomy" id="717960"/>
    <lineage>
        <taxon>Bacteria</taxon>
        <taxon>Bacillati</taxon>
        <taxon>Bacillota</taxon>
        <taxon>Erysipelotrichia</taxon>
        <taxon>Erysipelotrichales</taxon>
        <taxon>Erysipelotrichaceae</taxon>
        <taxon>Faecalitalea</taxon>
    </lineage>
</organism>
<dbReference type="InterPro" id="IPR001387">
    <property type="entry name" value="Cro/C1-type_HTH"/>
</dbReference>
<evidence type="ECO:0000313" key="6">
    <source>
        <dbReference type="Proteomes" id="UP000008801"/>
    </source>
</evidence>
<keyword evidence="2" id="KW-0238">DNA-binding</keyword>
<dbReference type="CDD" id="cd00093">
    <property type="entry name" value="HTH_XRE"/>
    <property type="match status" value="1"/>
</dbReference>
<keyword evidence="1" id="KW-0805">Transcription regulation</keyword>
<dbReference type="PANTHER" id="PTHR40661">
    <property type="match status" value="1"/>
</dbReference>
<dbReference type="SMART" id="SM00530">
    <property type="entry name" value="HTH_XRE"/>
    <property type="match status" value="1"/>
</dbReference>
<dbReference type="AlphaFoldDB" id="D4JEI4"/>
<evidence type="ECO:0000313" key="5">
    <source>
        <dbReference type="EMBL" id="CBK88606.1"/>
    </source>
</evidence>
<dbReference type="GO" id="GO:0003677">
    <property type="term" value="F:DNA binding"/>
    <property type="evidence" value="ECO:0007669"/>
    <property type="project" value="UniProtKB-KW"/>
</dbReference>
<dbReference type="PATRIC" id="fig|717960.3.peg.564"/>
<dbReference type="HOGENOM" id="CLU_1173991_0_0_9"/>
<dbReference type="Pfam" id="PF01381">
    <property type="entry name" value="HTH_3"/>
    <property type="match status" value="1"/>
</dbReference>
<evidence type="ECO:0000256" key="3">
    <source>
        <dbReference type="ARBA" id="ARBA00023163"/>
    </source>
</evidence>
<dbReference type="CDD" id="cd06529">
    <property type="entry name" value="S24_LexA-like"/>
    <property type="match status" value="1"/>
</dbReference>
<protein>
    <submittedName>
        <fullName evidence="5">Predicted transcriptional regulator</fullName>
    </submittedName>
</protein>
<dbReference type="KEGG" id="euc:EC1_10860"/>
<feature type="domain" description="HTH cro/C1-type" evidence="4">
    <location>
        <begin position="19"/>
        <end position="75"/>
    </location>
</feature>
<dbReference type="InterPro" id="IPR015927">
    <property type="entry name" value="Peptidase_S24_S26A/B/C"/>
</dbReference>
<dbReference type="STRING" id="717960.EC1_10860"/>
<dbReference type="Gene3D" id="1.10.260.40">
    <property type="entry name" value="lambda repressor-like DNA-binding domains"/>
    <property type="match status" value="1"/>
</dbReference>
<dbReference type="Pfam" id="PF00717">
    <property type="entry name" value="Peptidase_S24"/>
    <property type="match status" value="1"/>
</dbReference>
<dbReference type="Gene3D" id="2.10.109.10">
    <property type="entry name" value="Umud Fragment, subunit A"/>
    <property type="match status" value="1"/>
</dbReference>
<proteinExistence type="predicted"/>
<dbReference type="SUPFAM" id="SSF47413">
    <property type="entry name" value="lambda repressor-like DNA-binding domains"/>
    <property type="match status" value="1"/>
</dbReference>
<gene>
    <name evidence="5" type="ORF">EC1_10860</name>
</gene>
<dbReference type="PANTHER" id="PTHR40661:SF1">
    <property type="entry name" value="HTH CRO_C1-TYPE DOMAIN-CONTAINING PROTEIN"/>
    <property type="match status" value="1"/>
</dbReference>
<dbReference type="InterPro" id="IPR036286">
    <property type="entry name" value="LexA/Signal_pep-like_sf"/>
</dbReference>
<sequence length="238" mass="26775">MPEKNIIDMELYVSIGKQIKEGRTRKGISLDTLSDLIGGIKTKSTLKRYEDGNSRIEMDVLKMICDQIGLDYLDVISKARESLNKDQVETLSKVNIIFDDYFPLHYCTNLSAGSPTELLEAEPDAVVYVPIKFQNRKKRLHAFQVNGTSMNNVIQDGSIVVAEEVPDTVLKEGTIVVAWLNGDATVKRLYPGDSQVTLMPDSTDKGHQPIIINTDEDQIYILGRVIWHMNPDNISDLY</sequence>
<dbReference type="PROSITE" id="PS50943">
    <property type="entry name" value="HTH_CROC1"/>
    <property type="match status" value="1"/>
</dbReference>
<accession>D4JEI4</accession>
<dbReference type="EMBL" id="FP929041">
    <property type="protein sequence ID" value="CBK88606.1"/>
    <property type="molecule type" value="Genomic_DNA"/>
</dbReference>
<reference evidence="5 6" key="2">
    <citation type="submission" date="2010-03" db="EMBL/GenBank/DDBJ databases">
        <authorList>
            <person name="Pajon A."/>
        </authorList>
    </citation>
    <scope>NUCLEOTIDE SEQUENCE [LARGE SCALE GENOMIC DNA]</scope>
    <source>
        <strain evidence="5 6">T2-87</strain>
    </source>
</reference>
<reference evidence="5 6" key="1">
    <citation type="submission" date="2010-03" db="EMBL/GenBank/DDBJ databases">
        <title>The genome sequence of Eubacterium cylindroides T2-87.</title>
        <authorList>
            <consortium name="metaHIT consortium -- http://www.metahit.eu/"/>
            <person name="Pajon A."/>
            <person name="Turner K."/>
            <person name="Parkhill J."/>
            <person name="Duncan S."/>
            <person name="Flint H."/>
        </authorList>
    </citation>
    <scope>NUCLEOTIDE SEQUENCE [LARGE SCALE GENOMIC DNA]</scope>
    <source>
        <strain evidence="5 6">T2-87</strain>
    </source>
</reference>
<dbReference type="InterPro" id="IPR039418">
    <property type="entry name" value="LexA-like"/>
</dbReference>
<dbReference type="InterPro" id="IPR010982">
    <property type="entry name" value="Lambda_DNA-bd_dom_sf"/>
</dbReference>